<accession>A0A2P1N6Q8</accession>
<feature type="transmembrane region" description="Helical" evidence="1">
    <location>
        <begin position="28"/>
        <end position="47"/>
    </location>
</feature>
<reference evidence="2" key="1">
    <citation type="journal article" date="2018" name="J. Gen. Virol.">
        <title>New genotypes of Liao ning virus (LNV) in Australia exhibit an insect-specific phenotype.</title>
        <authorList>
            <person name="Prow N.A."/>
            <person name="Mah M.G."/>
            <person name="Deerain J.M."/>
            <person name="Warrilow D."/>
            <person name="Colmant A.M.G."/>
            <person name="O'Brien C.A."/>
            <person name="Harrison J.J."/>
            <person name="McLean B.J."/>
            <person name="Hewlett E.K."/>
            <person name="Piyasena T.B.H."/>
            <person name="Hall-Mendelin S."/>
            <person name="van den Hurk A.F."/>
            <person name="Watterson D."/>
            <person name="Huang B."/>
            <person name="Schulz B.L."/>
            <person name="Webb C.E."/>
            <person name="Johansen C.A."/>
            <person name="Chow W.K."/>
            <person name="Hobson-Peters J."/>
            <person name="Cazier C."/>
            <person name="Coffey L.L."/>
            <person name="Faddy H.M."/>
            <person name="Suhrbier A."/>
            <person name="Bielefeldt-Ohmann H."/>
            <person name="Hall R.A."/>
        </authorList>
    </citation>
    <scope>NUCLEOTIDE SEQUENCE</scope>
    <source>
        <strain evidence="2">LN-5724</strain>
    </source>
</reference>
<protein>
    <submittedName>
        <fullName evidence="2">VP12</fullName>
    </submittedName>
</protein>
<evidence type="ECO:0000256" key="1">
    <source>
        <dbReference type="SAM" id="Phobius"/>
    </source>
</evidence>
<evidence type="ECO:0000313" key="2">
    <source>
        <dbReference type="EMBL" id="AVP49970.1"/>
    </source>
</evidence>
<keyword evidence="1" id="KW-0812">Transmembrane</keyword>
<sequence length="174" mass="18875">MKGGRINAVASFTGSGCSNRHPFCLHRIVAITVVIITVTIGLVDQLSEKLVSADQKHSISLICDGLNSMIIMIMAIIGMTNPSKKMYSHEPHEATAPMLGDTEYVYVKNNNSDLLSTGDIAKPNQLSAEAKFGVNQTYPQVVSGEYIITQIPDDPNRIKIINVNTGSEKIVSKD</sequence>
<name>A0A2P1N6Q8_9REOV</name>
<dbReference type="EMBL" id="MG725044">
    <property type="protein sequence ID" value="AVP49970.1"/>
    <property type="molecule type" value="Genomic_RNA"/>
</dbReference>
<keyword evidence="1" id="KW-0472">Membrane</keyword>
<keyword evidence="1" id="KW-1133">Transmembrane helix</keyword>
<organism evidence="2">
    <name type="scientific">Liao ning virus</name>
    <dbReference type="NCBI Taxonomy" id="246280"/>
    <lineage>
        <taxon>Viruses</taxon>
        <taxon>Riboviria</taxon>
        <taxon>Orthornavirae</taxon>
        <taxon>Duplornaviricota</taxon>
        <taxon>Resentoviricetes</taxon>
        <taxon>Reovirales</taxon>
        <taxon>Sedoreoviridae</taxon>
        <taxon>Seadornavirus</taxon>
        <taxon>Seadornavirus liaoningense</taxon>
    </lineage>
</organism>
<dbReference type="NCBIfam" id="TIGR04230">
    <property type="entry name" value="seadorna_VP11"/>
    <property type="match status" value="1"/>
</dbReference>
<dbReference type="InterPro" id="IPR026378">
    <property type="entry name" value="Seadorna_VP11"/>
</dbReference>
<dbReference type="PROSITE" id="PS51257">
    <property type="entry name" value="PROKAR_LIPOPROTEIN"/>
    <property type="match status" value="1"/>
</dbReference>
<feature type="transmembrane region" description="Helical" evidence="1">
    <location>
        <begin position="59"/>
        <end position="79"/>
    </location>
</feature>
<proteinExistence type="predicted"/>